<dbReference type="OrthoDB" id="769710at2"/>
<dbReference type="AlphaFoldDB" id="A0A1I4S897"/>
<feature type="transmembrane region" description="Helical" evidence="1">
    <location>
        <begin position="39"/>
        <end position="58"/>
    </location>
</feature>
<reference evidence="2 3" key="1">
    <citation type="submission" date="2016-10" db="EMBL/GenBank/DDBJ databases">
        <authorList>
            <person name="de Groot N.N."/>
        </authorList>
    </citation>
    <scope>NUCLEOTIDE SEQUENCE [LARGE SCALE GENOMIC DNA]</scope>
    <source>
        <strain evidence="2 3">ATCC 43154</strain>
    </source>
</reference>
<keyword evidence="1" id="KW-0472">Membrane</keyword>
<name>A0A1I4S897_9BURK</name>
<sequence>MFLVWQGLGFVVPLIPIVFILLGQFLLDAVMGPGFYHSHGWSMAFMLLLSGVAVWMLGTRLNNKPGRELIDPQTQETVILRKRHTLFWIPFQYFGIIIGVLATLFLFF</sequence>
<feature type="transmembrane region" description="Helical" evidence="1">
    <location>
        <begin position="86"/>
        <end position="107"/>
    </location>
</feature>
<keyword evidence="1" id="KW-0812">Transmembrane</keyword>
<organism evidence="2 3">
    <name type="scientific">Rugamonas rubra</name>
    <dbReference type="NCBI Taxonomy" id="758825"/>
    <lineage>
        <taxon>Bacteria</taxon>
        <taxon>Pseudomonadati</taxon>
        <taxon>Pseudomonadota</taxon>
        <taxon>Betaproteobacteria</taxon>
        <taxon>Burkholderiales</taxon>
        <taxon>Oxalobacteraceae</taxon>
        <taxon>Telluria group</taxon>
        <taxon>Rugamonas</taxon>
    </lineage>
</organism>
<dbReference type="RefSeq" id="WP_093390101.1">
    <property type="nucleotide sequence ID" value="NZ_FOTW01000025.1"/>
</dbReference>
<gene>
    <name evidence="2" type="ORF">SAMN02982985_04658</name>
</gene>
<evidence type="ECO:0000313" key="2">
    <source>
        <dbReference type="EMBL" id="SFM60483.1"/>
    </source>
</evidence>
<keyword evidence="1" id="KW-1133">Transmembrane helix</keyword>
<evidence type="ECO:0000256" key="1">
    <source>
        <dbReference type="SAM" id="Phobius"/>
    </source>
</evidence>
<accession>A0A1I4S897</accession>
<keyword evidence="3" id="KW-1185">Reference proteome</keyword>
<dbReference type="Proteomes" id="UP000199470">
    <property type="component" value="Unassembled WGS sequence"/>
</dbReference>
<protein>
    <submittedName>
        <fullName evidence="2">Uncharacterized protein</fullName>
    </submittedName>
</protein>
<proteinExistence type="predicted"/>
<evidence type="ECO:0000313" key="3">
    <source>
        <dbReference type="Proteomes" id="UP000199470"/>
    </source>
</evidence>
<dbReference type="EMBL" id="FOTW01000025">
    <property type="protein sequence ID" value="SFM60483.1"/>
    <property type="molecule type" value="Genomic_DNA"/>
</dbReference>
<feature type="transmembrane region" description="Helical" evidence="1">
    <location>
        <begin position="7"/>
        <end position="27"/>
    </location>
</feature>